<dbReference type="PROSITE" id="PS51178">
    <property type="entry name" value="PASTA"/>
    <property type="match status" value="2"/>
</dbReference>
<dbReference type="GO" id="GO:0005886">
    <property type="term" value="C:plasma membrane"/>
    <property type="evidence" value="ECO:0007669"/>
    <property type="project" value="TreeGrafter"/>
</dbReference>
<dbReference type="OrthoDB" id="9804124at2"/>
<dbReference type="Gene3D" id="3.30.10.20">
    <property type="match status" value="2"/>
</dbReference>
<dbReference type="PANTHER" id="PTHR30627">
    <property type="entry name" value="PEPTIDOGLYCAN D,D-TRANSPEPTIDASE"/>
    <property type="match status" value="1"/>
</dbReference>
<dbReference type="InterPro" id="IPR001460">
    <property type="entry name" value="PCN-bd_Tpept"/>
</dbReference>
<dbReference type="Pfam" id="PF03793">
    <property type="entry name" value="PASTA"/>
    <property type="match status" value="2"/>
</dbReference>
<evidence type="ECO:0000259" key="4">
    <source>
        <dbReference type="PROSITE" id="PS51178"/>
    </source>
</evidence>
<comment type="subcellular location">
    <subcellularLocation>
        <location evidence="1">Membrane</location>
    </subcellularLocation>
</comment>
<dbReference type="Gene3D" id="1.10.150.770">
    <property type="match status" value="1"/>
</dbReference>
<evidence type="ECO:0000313" key="5">
    <source>
        <dbReference type="EMBL" id="BAS27712.1"/>
    </source>
</evidence>
<dbReference type="STRING" id="1555112.LIP_1869"/>
<dbReference type="SUPFAM" id="SSF56519">
    <property type="entry name" value="Penicillin binding protein dimerisation domain"/>
    <property type="match status" value="1"/>
</dbReference>
<dbReference type="PATRIC" id="fig|1555112.3.peg.1902"/>
<dbReference type="InterPro" id="IPR005311">
    <property type="entry name" value="PBP_dimer"/>
</dbReference>
<dbReference type="AlphaFoldDB" id="A0A0K2SL40"/>
<organism evidence="5 6">
    <name type="scientific">Limnochorda pilosa</name>
    <dbReference type="NCBI Taxonomy" id="1555112"/>
    <lineage>
        <taxon>Bacteria</taxon>
        <taxon>Bacillati</taxon>
        <taxon>Bacillota</taxon>
        <taxon>Limnochordia</taxon>
        <taxon>Limnochordales</taxon>
        <taxon>Limnochordaceae</taxon>
        <taxon>Limnochorda</taxon>
    </lineage>
</organism>
<dbReference type="InterPro" id="IPR050515">
    <property type="entry name" value="Beta-lactam/transpept"/>
</dbReference>
<dbReference type="EMBL" id="AP014924">
    <property type="protein sequence ID" value="BAS27712.1"/>
    <property type="molecule type" value="Genomic_DNA"/>
</dbReference>
<dbReference type="Pfam" id="PF00905">
    <property type="entry name" value="Transpeptidase"/>
    <property type="match status" value="1"/>
</dbReference>
<dbReference type="CDD" id="cd06575">
    <property type="entry name" value="PASTA_Pbp2x-like_2"/>
    <property type="match status" value="1"/>
</dbReference>
<dbReference type="GO" id="GO:0008658">
    <property type="term" value="F:penicillin binding"/>
    <property type="evidence" value="ECO:0007669"/>
    <property type="project" value="InterPro"/>
</dbReference>
<name>A0A0K2SL40_LIMPI</name>
<dbReference type="SMART" id="SM00740">
    <property type="entry name" value="PASTA"/>
    <property type="match status" value="2"/>
</dbReference>
<dbReference type="SUPFAM" id="SSF54184">
    <property type="entry name" value="Penicillin-binding protein 2x (pbp-2x), c-terminal domain"/>
    <property type="match status" value="2"/>
</dbReference>
<gene>
    <name evidence="5" type="ORF">LIP_1869</name>
</gene>
<sequence length="701" mass="75200">MRAAYTRAQVRRRIAVLFLVTLAGALLLAARLVYLQLIRSDAFRELALDQRLRPVPVLAQRGKIVDRHGSPLAVSVAADSVYAVPVEVRDVPATTRQLAALLNLDAARVEGLLRQRSASVWIARKVPPEQAEAVRRARLPGIYLVERPQRYYPHGSLAAQVLGIAGIDNQGLEGIEFAYDEVLRGVPGRDLAERDAAGRVIPHGERVYLPPEPGKDVVLAIDQVIQYIAEREIQAAVERTKSDFGLFVAMKPDTGEVVALALSPSFDPNAYGGASAELRRNRVVTDQFEPGSIFKVVTATAALDQGVVKPDDRFFDPGYVEIGGGMVRSWRPGGHGSLTFAEAVYVSSNPVFALVGAERLGPEPFYRYIRAYGFGQPTGIDFPGEASGYVPVPGKVQHGEVLRWANVGFGQGVAVTPIQMVSAAAAIANGGQLLRPQMVREVRGPDGSLERAFEPEPVRRVISPETAQTFVDIMRGVVTEGSGAPAEMAGYPVAGKTGTAQIPEGGRYSDKAVASFLGIVPYDRPELVGLVMLYNLKVYPRWGGTNAAPVFKAIMEPALEYLGVPRRFPPDQRPADNLVTVPNLRMSDGRAAVEELRQAGLLVRAEGEGVYVMDQTPKPGSRVPRGSTVILHLISEPQPGQSLPVPDVRGMGMRDAVATLAGVGFDIDPSGSGVAVSQAPAAGTAAPYGSVVKVRFEADRP</sequence>
<feature type="domain" description="PASTA" evidence="4">
    <location>
        <begin position="573"/>
        <end position="635"/>
    </location>
</feature>
<feature type="domain" description="PASTA" evidence="4">
    <location>
        <begin position="640"/>
        <end position="698"/>
    </location>
</feature>
<proteinExistence type="inferred from homology"/>
<dbReference type="KEGG" id="lpil:LIP_1869"/>
<keyword evidence="3" id="KW-0472">Membrane</keyword>
<dbReference type="InterPro" id="IPR005543">
    <property type="entry name" value="PASTA_dom"/>
</dbReference>
<keyword evidence="6" id="KW-1185">Reference proteome</keyword>
<dbReference type="PANTHER" id="PTHR30627:SF1">
    <property type="entry name" value="PEPTIDOGLYCAN D,D-TRANSPEPTIDASE FTSI"/>
    <property type="match status" value="1"/>
</dbReference>
<reference evidence="6" key="1">
    <citation type="submission" date="2015-07" db="EMBL/GenBank/DDBJ databases">
        <title>Complete genome sequence and phylogenetic analysis of Limnochorda pilosa.</title>
        <authorList>
            <person name="Watanabe M."/>
            <person name="Kojima H."/>
            <person name="Fukui M."/>
        </authorList>
    </citation>
    <scope>NUCLEOTIDE SEQUENCE [LARGE SCALE GENOMIC DNA]</scope>
    <source>
        <strain evidence="6">HC45</strain>
    </source>
</reference>
<dbReference type="GO" id="GO:0071555">
    <property type="term" value="P:cell wall organization"/>
    <property type="evidence" value="ECO:0007669"/>
    <property type="project" value="TreeGrafter"/>
</dbReference>
<dbReference type="CDD" id="cd06576">
    <property type="entry name" value="PASTA_Pbp2x-like_1"/>
    <property type="match status" value="1"/>
</dbReference>
<evidence type="ECO:0000256" key="1">
    <source>
        <dbReference type="ARBA" id="ARBA00004370"/>
    </source>
</evidence>
<dbReference type="Gene3D" id="3.90.1310.10">
    <property type="entry name" value="Penicillin-binding protein 2a (Domain 2)"/>
    <property type="match status" value="1"/>
</dbReference>
<dbReference type="RefSeq" id="WP_082726061.1">
    <property type="nucleotide sequence ID" value="NZ_AP014924.1"/>
</dbReference>
<dbReference type="Pfam" id="PF03717">
    <property type="entry name" value="PBP_dimer"/>
    <property type="match status" value="1"/>
</dbReference>
<reference evidence="6" key="2">
    <citation type="journal article" date="2016" name="Int. J. Syst. Evol. Microbiol.">
        <title>Complete genome sequence and cell structure of Limnochorda pilosa, a Gram-negative spore-former within the phylum Firmicutes.</title>
        <authorList>
            <person name="Watanabe M."/>
            <person name="Kojima H."/>
            <person name="Fukui M."/>
        </authorList>
    </citation>
    <scope>NUCLEOTIDE SEQUENCE [LARGE SCALE GENOMIC DNA]</scope>
    <source>
        <strain evidence="6">HC45</strain>
    </source>
</reference>
<comment type="similarity">
    <text evidence="2">Belongs to the transpeptidase family.</text>
</comment>
<dbReference type="Proteomes" id="UP000065807">
    <property type="component" value="Chromosome"/>
</dbReference>
<dbReference type="SUPFAM" id="SSF56601">
    <property type="entry name" value="beta-lactamase/transpeptidase-like"/>
    <property type="match status" value="1"/>
</dbReference>
<evidence type="ECO:0000256" key="3">
    <source>
        <dbReference type="ARBA" id="ARBA00023136"/>
    </source>
</evidence>
<evidence type="ECO:0000256" key="2">
    <source>
        <dbReference type="ARBA" id="ARBA00007171"/>
    </source>
</evidence>
<protein>
    <submittedName>
        <fullName evidence="5">Stage V sporulation protein D</fullName>
    </submittedName>
</protein>
<dbReference type="InterPro" id="IPR012338">
    <property type="entry name" value="Beta-lactam/transpept-like"/>
</dbReference>
<dbReference type="Gene3D" id="3.40.710.10">
    <property type="entry name" value="DD-peptidase/beta-lactamase superfamily"/>
    <property type="match status" value="1"/>
</dbReference>
<dbReference type="InterPro" id="IPR036138">
    <property type="entry name" value="PBP_dimer_sf"/>
</dbReference>
<evidence type="ECO:0000313" key="6">
    <source>
        <dbReference type="Proteomes" id="UP000065807"/>
    </source>
</evidence>
<accession>A0A0K2SL40</accession>